<dbReference type="PANTHER" id="PTHR30573">
    <property type="entry name" value="QUINOLINATE SYNTHETASE A"/>
    <property type="match status" value="1"/>
</dbReference>
<dbReference type="GO" id="GO:0008987">
    <property type="term" value="F:quinolinate synthetase A activity"/>
    <property type="evidence" value="ECO:0007669"/>
    <property type="project" value="InterPro"/>
</dbReference>
<dbReference type="SUPFAM" id="SSF142754">
    <property type="entry name" value="NadA-like"/>
    <property type="match status" value="1"/>
</dbReference>
<keyword evidence="4" id="KW-0004">4Fe-4S</keyword>
<evidence type="ECO:0000313" key="10">
    <source>
        <dbReference type="EMBL" id="AGW14008.1"/>
    </source>
</evidence>
<gene>
    <name evidence="10" type="primary">nadA</name>
    <name evidence="10" type="ORF">DGI_2253</name>
</gene>
<dbReference type="AlphaFoldDB" id="T2GCI1"/>
<keyword evidence="11" id="KW-1185">Reference proteome</keyword>
<comment type="pathway">
    <text evidence="2">Cofactor biosynthesis; NAD(+) biosynthesis; quinolinate from iminoaspartate: step 1/1.</text>
</comment>
<evidence type="ECO:0000256" key="9">
    <source>
        <dbReference type="ARBA" id="ARBA00023014"/>
    </source>
</evidence>
<protein>
    <recommendedName>
        <fullName evidence="3">quinolinate synthase</fullName>
        <ecNumber evidence="3">2.5.1.72</ecNumber>
    </recommendedName>
</protein>
<dbReference type="PATRIC" id="fig|1121448.10.peg.2206"/>
<dbReference type="UniPathway" id="UPA00253">
    <property type="reaction ID" value="UER00327"/>
</dbReference>
<accession>T2GCI1</accession>
<organism evidence="10 11">
    <name type="scientific">Megalodesulfovibrio gigas (strain ATCC 19364 / DSM 1382 / NCIMB 9332 / VKM B-1759)</name>
    <name type="common">Desulfovibrio gigas</name>
    <dbReference type="NCBI Taxonomy" id="1121448"/>
    <lineage>
        <taxon>Bacteria</taxon>
        <taxon>Pseudomonadati</taxon>
        <taxon>Thermodesulfobacteriota</taxon>
        <taxon>Desulfovibrionia</taxon>
        <taxon>Desulfovibrionales</taxon>
        <taxon>Desulfovibrionaceae</taxon>
        <taxon>Megalodesulfovibrio</taxon>
    </lineage>
</organism>
<dbReference type="KEGG" id="dgg:DGI_2253"/>
<dbReference type="NCBIfam" id="NF006883">
    <property type="entry name" value="PRK09375.2-4"/>
    <property type="match status" value="1"/>
</dbReference>
<sequence>MTPTERILAIKAKLGRDLVILAHHYQEDAVVQHADQTGDSLELARAIPGTAAKYVVFCGVAFMAESAALLAPAGVQVFNPVPEAACVMAEMSPATYVEAVLQRLQHPESPVIPLAYVNTSVATKAVVGRFGGAVCTSANAATMLQWALAQADKAGQQGRVLFLPDQHLGHNTANKLGIPAEKRLRLDIRGRGERIDAQAALQARLLLWPGNCPVHAVRFKLSQIQQVRDQYPEAKIAVHPECAQEVVNAVDGAGSTSFLIKYAAEAPAGSRVYIGTECNLVDRLTRRHAAEKTILPLWRSGCSNMNKTTEARLADALEAMLEGRTAATTVDEADTAPARASLTRMLEACS</sequence>
<keyword evidence="7" id="KW-0479">Metal-binding</keyword>
<dbReference type="OrthoDB" id="9801204at2"/>
<name>T2GCI1_MEGG1</name>
<evidence type="ECO:0000256" key="7">
    <source>
        <dbReference type="ARBA" id="ARBA00022723"/>
    </source>
</evidence>
<dbReference type="PANTHER" id="PTHR30573:SF0">
    <property type="entry name" value="QUINOLINATE SYNTHASE, CHLOROPLASTIC"/>
    <property type="match status" value="1"/>
</dbReference>
<proteinExistence type="predicted"/>
<reference evidence="11" key="2">
    <citation type="submission" date="2013-07" db="EMBL/GenBank/DDBJ databases">
        <authorList>
            <person name="Morais-Silva F.O."/>
            <person name="Rezende A.M."/>
            <person name="Pimentel C."/>
            <person name="Resende D.M."/>
            <person name="Santos C.I."/>
            <person name="Clemente C."/>
            <person name="de Oliveira L.M."/>
            <person name="da Silva S.M."/>
            <person name="Costa D.A."/>
            <person name="Varela-Raposo A."/>
            <person name="Horacio E.C.A."/>
            <person name="Matos M."/>
            <person name="Flores O."/>
            <person name="Ruiz J.C."/>
            <person name="Rodrigues-Pousada C."/>
        </authorList>
    </citation>
    <scope>NUCLEOTIDE SEQUENCE [LARGE SCALE GENOMIC DNA]</scope>
    <source>
        <strain evidence="11">ATCC 19364 / DSM 1382 / NCIMB 9332 / VKM B-1759</strain>
    </source>
</reference>
<dbReference type="InterPro" id="IPR003473">
    <property type="entry name" value="NadA"/>
</dbReference>
<keyword evidence="8" id="KW-0408">Iron</keyword>
<evidence type="ECO:0000256" key="5">
    <source>
        <dbReference type="ARBA" id="ARBA00022642"/>
    </source>
</evidence>
<dbReference type="InterPro" id="IPR036094">
    <property type="entry name" value="NadA_sf"/>
</dbReference>
<dbReference type="RefSeq" id="WP_021760956.1">
    <property type="nucleotide sequence ID" value="NC_022444.1"/>
</dbReference>
<dbReference type="EC" id="2.5.1.72" evidence="3"/>
<dbReference type="GO" id="GO:0005829">
    <property type="term" value="C:cytosol"/>
    <property type="evidence" value="ECO:0007669"/>
    <property type="project" value="TreeGrafter"/>
</dbReference>
<evidence type="ECO:0000256" key="4">
    <source>
        <dbReference type="ARBA" id="ARBA00022485"/>
    </source>
</evidence>
<evidence type="ECO:0000256" key="3">
    <source>
        <dbReference type="ARBA" id="ARBA00012669"/>
    </source>
</evidence>
<evidence type="ECO:0000256" key="2">
    <source>
        <dbReference type="ARBA" id="ARBA00005065"/>
    </source>
</evidence>
<keyword evidence="6" id="KW-0808">Transferase</keyword>
<evidence type="ECO:0000256" key="1">
    <source>
        <dbReference type="ARBA" id="ARBA00001966"/>
    </source>
</evidence>
<dbReference type="GO" id="GO:0046872">
    <property type="term" value="F:metal ion binding"/>
    <property type="evidence" value="ECO:0007669"/>
    <property type="project" value="UniProtKB-KW"/>
</dbReference>
<dbReference type="Proteomes" id="UP000016587">
    <property type="component" value="Chromosome"/>
</dbReference>
<dbReference type="eggNOG" id="COG0379">
    <property type="taxonomic scope" value="Bacteria"/>
</dbReference>
<comment type="cofactor">
    <cofactor evidence="1">
        <name>[4Fe-4S] cluster</name>
        <dbReference type="ChEBI" id="CHEBI:49883"/>
    </cofactor>
</comment>
<dbReference type="GO" id="GO:0051539">
    <property type="term" value="F:4 iron, 4 sulfur cluster binding"/>
    <property type="evidence" value="ECO:0007669"/>
    <property type="project" value="UniProtKB-KW"/>
</dbReference>
<dbReference type="Gene3D" id="3.40.50.10800">
    <property type="entry name" value="NadA-like"/>
    <property type="match status" value="3"/>
</dbReference>
<dbReference type="STRING" id="1121448.DGI_2253"/>
<dbReference type="HOGENOM" id="CLU_047382_2_0_7"/>
<evidence type="ECO:0000256" key="6">
    <source>
        <dbReference type="ARBA" id="ARBA00022679"/>
    </source>
</evidence>
<keyword evidence="9" id="KW-0411">Iron-sulfur</keyword>
<dbReference type="EMBL" id="CP006585">
    <property type="protein sequence ID" value="AGW14008.1"/>
    <property type="molecule type" value="Genomic_DNA"/>
</dbReference>
<dbReference type="Pfam" id="PF02445">
    <property type="entry name" value="NadA"/>
    <property type="match status" value="1"/>
</dbReference>
<evidence type="ECO:0000256" key="8">
    <source>
        <dbReference type="ARBA" id="ARBA00023004"/>
    </source>
</evidence>
<reference evidence="10 11" key="1">
    <citation type="journal article" date="2013" name="J. Bacteriol.">
        <title>Roles of HynAB and Ech, the only two hydrogenases found in the model sulfate reducer Desulfovibrio gigas.</title>
        <authorList>
            <person name="Morais-Silva F.O."/>
            <person name="Santos C.I."/>
            <person name="Rodrigues R."/>
            <person name="Pereira I.A."/>
            <person name="Rodrigues-Pousada C."/>
        </authorList>
    </citation>
    <scope>NUCLEOTIDE SEQUENCE [LARGE SCALE GENOMIC DNA]</scope>
    <source>
        <strain evidence="11">ATCC 19364 / DSM 1382 / NCIMB 9332 / VKM B-1759</strain>
    </source>
</reference>
<evidence type="ECO:0000313" key="11">
    <source>
        <dbReference type="Proteomes" id="UP000016587"/>
    </source>
</evidence>
<keyword evidence="5" id="KW-0662">Pyridine nucleotide biosynthesis</keyword>
<dbReference type="GO" id="GO:0034628">
    <property type="term" value="P:'de novo' NAD+ biosynthetic process from L-aspartate"/>
    <property type="evidence" value="ECO:0007669"/>
    <property type="project" value="TreeGrafter"/>
</dbReference>